<dbReference type="Pfam" id="PF00440">
    <property type="entry name" value="TetR_N"/>
    <property type="match status" value="1"/>
</dbReference>
<sequence length="201" mass="22609">MNAPAQAATRRAEQKDRTREDIRAAALDLFESRGLEGTTIDDIAAEASIGRRTFFRYFSCKEAVLFSGGLFQEIADDLHSLLDEGVPPMRALIKAIERDAYGADDPDEVTIRRRRMRVDLLEKPAVAAYYRSEIARTAQVVTDVLRAHPEHARVKYLPEMVGGLLHTMTLAHLESGETHHFSVDADTWRQALLALERGFDE</sequence>
<dbReference type="GO" id="GO:0003700">
    <property type="term" value="F:DNA-binding transcription factor activity"/>
    <property type="evidence" value="ECO:0007669"/>
    <property type="project" value="TreeGrafter"/>
</dbReference>
<dbReference type="EMBL" id="FXAY01000001">
    <property type="protein sequence ID" value="SMG18586.1"/>
    <property type="molecule type" value="Genomic_DNA"/>
</dbReference>
<keyword evidence="5" id="KW-1185">Reference proteome</keyword>
<dbReference type="RefSeq" id="WP_176223250.1">
    <property type="nucleotide sequence ID" value="NZ_FXAY01000001.1"/>
</dbReference>
<evidence type="ECO:0000256" key="2">
    <source>
        <dbReference type="PROSITE-ProRule" id="PRU00335"/>
    </source>
</evidence>
<gene>
    <name evidence="4" type="ORF">SAMN06296010_0869</name>
</gene>
<name>A0A1X7IVJ9_9MICO</name>
<keyword evidence="1 2" id="KW-0238">DNA-binding</keyword>
<dbReference type="Pfam" id="PF17754">
    <property type="entry name" value="TetR_C_14"/>
    <property type="match status" value="1"/>
</dbReference>
<dbReference type="Gene3D" id="1.10.357.10">
    <property type="entry name" value="Tetracycline Repressor, domain 2"/>
    <property type="match status" value="1"/>
</dbReference>
<dbReference type="PANTHER" id="PTHR30055">
    <property type="entry name" value="HTH-TYPE TRANSCRIPTIONAL REGULATOR RUTR"/>
    <property type="match status" value="1"/>
</dbReference>
<dbReference type="STRING" id="150121.SAMN06296010_0869"/>
<dbReference type="InterPro" id="IPR050109">
    <property type="entry name" value="HTH-type_TetR-like_transc_reg"/>
</dbReference>
<evidence type="ECO:0000313" key="4">
    <source>
        <dbReference type="EMBL" id="SMG18586.1"/>
    </source>
</evidence>
<proteinExistence type="predicted"/>
<organism evidence="4 5">
    <name type="scientific">Agreia pratensis</name>
    <dbReference type="NCBI Taxonomy" id="150121"/>
    <lineage>
        <taxon>Bacteria</taxon>
        <taxon>Bacillati</taxon>
        <taxon>Actinomycetota</taxon>
        <taxon>Actinomycetes</taxon>
        <taxon>Micrococcales</taxon>
        <taxon>Microbacteriaceae</taxon>
        <taxon>Agreia</taxon>
    </lineage>
</organism>
<dbReference type="PANTHER" id="PTHR30055:SF223">
    <property type="entry name" value="HTH-TYPE TRANSCRIPTIONAL REGULATOR UIDR"/>
    <property type="match status" value="1"/>
</dbReference>
<feature type="domain" description="HTH tetR-type" evidence="3">
    <location>
        <begin position="16"/>
        <end position="76"/>
    </location>
</feature>
<dbReference type="InterPro" id="IPR041347">
    <property type="entry name" value="MftR_C"/>
</dbReference>
<dbReference type="GO" id="GO:0000976">
    <property type="term" value="F:transcription cis-regulatory region binding"/>
    <property type="evidence" value="ECO:0007669"/>
    <property type="project" value="TreeGrafter"/>
</dbReference>
<dbReference type="SUPFAM" id="SSF46689">
    <property type="entry name" value="Homeodomain-like"/>
    <property type="match status" value="1"/>
</dbReference>
<protein>
    <submittedName>
        <fullName evidence="4">Transcriptional regulator, TetR family</fullName>
    </submittedName>
</protein>
<dbReference type="InterPro" id="IPR009057">
    <property type="entry name" value="Homeodomain-like_sf"/>
</dbReference>
<feature type="DNA-binding region" description="H-T-H motif" evidence="2">
    <location>
        <begin position="39"/>
        <end position="58"/>
    </location>
</feature>
<evidence type="ECO:0000256" key="1">
    <source>
        <dbReference type="ARBA" id="ARBA00023125"/>
    </source>
</evidence>
<accession>A0A1X7IVJ9</accession>
<dbReference type="Proteomes" id="UP000193244">
    <property type="component" value="Unassembled WGS sequence"/>
</dbReference>
<evidence type="ECO:0000259" key="3">
    <source>
        <dbReference type="PROSITE" id="PS50977"/>
    </source>
</evidence>
<dbReference type="PROSITE" id="PS50977">
    <property type="entry name" value="HTH_TETR_2"/>
    <property type="match status" value="1"/>
</dbReference>
<reference evidence="5" key="1">
    <citation type="submission" date="2017-04" db="EMBL/GenBank/DDBJ databases">
        <authorList>
            <person name="Varghese N."/>
            <person name="Submissions S."/>
        </authorList>
    </citation>
    <scope>NUCLEOTIDE SEQUENCE [LARGE SCALE GENOMIC DNA]</scope>
    <source>
        <strain evidence="5">VKM Ac-2510</strain>
    </source>
</reference>
<dbReference type="InterPro" id="IPR001647">
    <property type="entry name" value="HTH_TetR"/>
</dbReference>
<dbReference type="AlphaFoldDB" id="A0A1X7IVJ9"/>
<dbReference type="PRINTS" id="PR00455">
    <property type="entry name" value="HTHTETR"/>
</dbReference>
<evidence type="ECO:0000313" key="5">
    <source>
        <dbReference type="Proteomes" id="UP000193244"/>
    </source>
</evidence>